<evidence type="ECO:0000256" key="1">
    <source>
        <dbReference type="ARBA" id="ARBA00004255"/>
    </source>
</evidence>
<dbReference type="InterPro" id="IPR038261">
    <property type="entry name" value="GPP34-like_sf"/>
</dbReference>
<gene>
    <name evidence="5" type="ORF">GCM10010470_31770</name>
</gene>
<evidence type="ECO:0000313" key="6">
    <source>
        <dbReference type="Proteomes" id="UP001500979"/>
    </source>
</evidence>
<dbReference type="RefSeq" id="WP_344680449.1">
    <property type="nucleotide sequence ID" value="NZ_BAAAUX010000014.1"/>
</dbReference>
<protein>
    <recommendedName>
        <fullName evidence="7">GPP34 family phosphoprotein</fullName>
    </recommendedName>
</protein>
<sequence length="231" mass="25184">MTSSPETAPIPLRLADRIFLAAHAGDQRLSPTVDPSLVALGCAGGLLAELILDEEITVTPTVRASGPGRCPDYLSWVVLREIRQEQGLDLRTWLEYLAQTATEKVRARLTIIDVLREVSVSTGWRSGPATAWRVTEDGPPPVAEQLGELFTGTESVAGTGMITGPDVLREIVFALLARETGAVRQLRLSRQAARQGEHRMESWEPRIPGPLRAVVNEVAAAREQSAMTPRY</sequence>
<organism evidence="5 6">
    <name type="scientific">Saccharopolyspora taberi</name>
    <dbReference type="NCBI Taxonomy" id="60895"/>
    <lineage>
        <taxon>Bacteria</taxon>
        <taxon>Bacillati</taxon>
        <taxon>Actinomycetota</taxon>
        <taxon>Actinomycetes</taxon>
        <taxon>Pseudonocardiales</taxon>
        <taxon>Pseudonocardiaceae</taxon>
        <taxon>Saccharopolyspora</taxon>
    </lineage>
</organism>
<comment type="caution">
    <text evidence="5">The sequence shown here is derived from an EMBL/GenBank/DDBJ whole genome shotgun (WGS) entry which is preliminary data.</text>
</comment>
<keyword evidence="3" id="KW-0446">Lipid-binding</keyword>
<keyword evidence="4" id="KW-0472">Membrane</keyword>
<name>A0ABN3VDF3_9PSEU</name>
<keyword evidence="2" id="KW-0333">Golgi apparatus</keyword>
<dbReference type="EMBL" id="BAAAUX010000014">
    <property type="protein sequence ID" value="GAA2794496.1"/>
    <property type="molecule type" value="Genomic_DNA"/>
</dbReference>
<comment type="subcellular location">
    <subcellularLocation>
        <location evidence="1">Golgi apparatus membrane</location>
        <topology evidence="1">Peripheral membrane protein</topology>
        <orientation evidence="1">Cytoplasmic side</orientation>
    </subcellularLocation>
</comment>
<keyword evidence="6" id="KW-1185">Reference proteome</keyword>
<evidence type="ECO:0000313" key="5">
    <source>
        <dbReference type="EMBL" id="GAA2794496.1"/>
    </source>
</evidence>
<evidence type="ECO:0000256" key="2">
    <source>
        <dbReference type="ARBA" id="ARBA00023034"/>
    </source>
</evidence>
<accession>A0ABN3VDF3</accession>
<evidence type="ECO:0008006" key="7">
    <source>
        <dbReference type="Google" id="ProtNLM"/>
    </source>
</evidence>
<reference evidence="5 6" key="1">
    <citation type="journal article" date="2019" name="Int. J. Syst. Evol. Microbiol.">
        <title>The Global Catalogue of Microorganisms (GCM) 10K type strain sequencing project: providing services to taxonomists for standard genome sequencing and annotation.</title>
        <authorList>
            <consortium name="The Broad Institute Genomics Platform"/>
            <consortium name="The Broad Institute Genome Sequencing Center for Infectious Disease"/>
            <person name="Wu L."/>
            <person name="Ma J."/>
        </authorList>
    </citation>
    <scope>NUCLEOTIDE SEQUENCE [LARGE SCALE GENOMIC DNA]</scope>
    <source>
        <strain evidence="5 6">JCM 9383</strain>
    </source>
</reference>
<dbReference type="InterPro" id="IPR008628">
    <property type="entry name" value="GPP34-like"/>
</dbReference>
<dbReference type="Gene3D" id="1.10.3630.10">
    <property type="entry name" value="yeast vps74-n-term truncation variant domain like"/>
    <property type="match status" value="1"/>
</dbReference>
<proteinExistence type="predicted"/>
<dbReference type="Proteomes" id="UP001500979">
    <property type="component" value="Unassembled WGS sequence"/>
</dbReference>
<evidence type="ECO:0000256" key="4">
    <source>
        <dbReference type="ARBA" id="ARBA00023136"/>
    </source>
</evidence>
<dbReference type="Pfam" id="PF05719">
    <property type="entry name" value="GPP34"/>
    <property type="match status" value="1"/>
</dbReference>
<evidence type="ECO:0000256" key="3">
    <source>
        <dbReference type="ARBA" id="ARBA00023121"/>
    </source>
</evidence>